<dbReference type="GO" id="GO:0046872">
    <property type="term" value="F:metal ion binding"/>
    <property type="evidence" value="ECO:0007669"/>
    <property type="project" value="UniProtKB-KW"/>
</dbReference>
<evidence type="ECO:0000256" key="3">
    <source>
        <dbReference type="ARBA" id="ARBA00022679"/>
    </source>
</evidence>
<dbReference type="GO" id="GO:0004674">
    <property type="term" value="F:protein serine/threonine kinase activity"/>
    <property type="evidence" value="ECO:0007669"/>
    <property type="project" value="UniProtKB-KW"/>
</dbReference>
<dbReference type="PROSITE" id="PS50011">
    <property type="entry name" value="PROTEIN_KINASE_DOM"/>
    <property type="match status" value="1"/>
</dbReference>
<dbReference type="PANTHER" id="PTHR45832:SF22">
    <property type="entry name" value="SERINE_THREONINE-PROTEIN KINASE SAMKA-RELATED"/>
    <property type="match status" value="1"/>
</dbReference>
<protein>
    <submittedName>
        <fullName evidence="11">Protein kinase</fullName>
    </submittedName>
</protein>
<feature type="binding site" evidence="8">
    <location>
        <position position="28"/>
    </location>
    <ligand>
        <name>ATP</name>
        <dbReference type="ChEBI" id="CHEBI:30616"/>
    </ligand>
</feature>
<organism evidence="11 12">
    <name type="scientific">Rozella allomycis (strain CSF55)</name>
    <dbReference type="NCBI Taxonomy" id="988480"/>
    <lineage>
        <taxon>Eukaryota</taxon>
        <taxon>Fungi</taxon>
        <taxon>Fungi incertae sedis</taxon>
        <taxon>Cryptomycota</taxon>
        <taxon>Cryptomycota incertae sedis</taxon>
        <taxon>Rozella</taxon>
    </lineage>
</organism>
<comment type="similarity">
    <text evidence="2">Belongs to the protein kinase superfamily. STE Ser/Thr protein kinase family. STE20 subfamily.</text>
</comment>
<evidence type="ECO:0000256" key="7">
    <source>
        <dbReference type="ARBA" id="ARBA00022842"/>
    </source>
</evidence>
<evidence type="ECO:0000256" key="6">
    <source>
        <dbReference type="ARBA" id="ARBA00022840"/>
    </source>
</evidence>
<dbReference type="InterPro" id="IPR051931">
    <property type="entry name" value="PAK3-like"/>
</dbReference>
<dbReference type="SUPFAM" id="SSF56112">
    <property type="entry name" value="Protein kinase-like (PK-like)"/>
    <property type="match status" value="1"/>
</dbReference>
<keyword evidence="3" id="KW-0808">Transferase</keyword>
<evidence type="ECO:0000313" key="12">
    <source>
        <dbReference type="Proteomes" id="UP000281549"/>
    </source>
</evidence>
<proteinExistence type="inferred from homology"/>
<dbReference type="InterPro" id="IPR000719">
    <property type="entry name" value="Prot_kinase_dom"/>
</dbReference>
<dbReference type="CDD" id="cd06614">
    <property type="entry name" value="STKc_PAK"/>
    <property type="match status" value="1"/>
</dbReference>
<dbReference type="GO" id="GO:0005524">
    <property type="term" value="F:ATP binding"/>
    <property type="evidence" value="ECO:0007669"/>
    <property type="project" value="UniProtKB-UniRule"/>
</dbReference>
<dbReference type="Pfam" id="PF00069">
    <property type="entry name" value="Pkinase"/>
    <property type="match status" value="1"/>
</dbReference>
<dbReference type="InterPro" id="IPR011009">
    <property type="entry name" value="Kinase-like_dom_sf"/>
</dbReference>
<reference evidence="12" key="1">
    <citation type="journal article" date="2018" name="Nat. Microbiol.">
        <title>Leveraging single-cell genomics to expand the fungal tree of life.</title>
        <authorList>
            <person name="Ahrendt S.R."/>
            <person name="Quandt C.A."/>
            <person name="Ciobanu D."/>
            <person name="Clum A."/>
            <person name="Salamov A."/>
            <person name="Andreopoulos B."/>
            <person name="Cheng J.F."/>
            <person name="Woyke T."/>
            <person name="Pelin A."/>
            <person name="Henrissat B."/>
            <person name="Reynolds N.K."/>
            <person name="Benny G.L."/>
            <person name="Smith M.E."/>
            <person name="James T.Y."/>
            <person name="Grigoriev I.V."/>
        </authorList>
    </citation>
    <scope>NUCLEOTIDE SEQUENCE [LARGE SCALE GENOMIC DNA]</scope>
    <source>
        <strain evidence="12">CSF55</strain>
    </source>
</reference>
<evidence type="ECO:0000256" key="5">
    <source>
        <dbReference type="ARBA" id="ARBA00022741"/>
    </source>
</evidence>
<sequence length="269" mass="30420">MKRIGQGASGSVYVARSEATGKRVAIKKIDLKEQPKKNLSVNEIITMKACRHENIINMFETYLVNQILWIVMEYMDAGSLTDLIDSQSQLTEPEISTICFETLKGLEYLHSRNIIHRDIKSDNILLDQDGNIKLTDFGFCAQLSAEKAKRQTLVGTPYWMSPEVVRQQKYGAKVDIWSLGIMAIEMLEGEPPYLDEEPLKALYMIASNGKPKLRDSSRPSELFRSFLDACLTVDVSKRPNATELLAHPFLKLSAPKSSIKNLIQRKNII</sequence>
<dbReference type="FunFam" id="1.10.510.10:FF:000768">
    <property type="entry name" value="Non-specific serine/threonine protein kinase"/>
    <property type="match status" value="1"/>
</dbReference>
<evidence type="ECO:0000256" key="1">
    <source>
        <dbReference type="ARBA" id="ARBA00001946"/>
    </source>
</evidence>
<dbReference type="InterPro" id="IPR017441">
    <property type="entry name" value="Protein_kinase_ATP_BS"/>
</dbReference>
<dbReference type="InterPro" id="IPR008271">
    <property type="entry name" value="Ser/Thr_kinase_AS"/>
</dbReference>
<keyword evidence="7" id="KW-0460">Magnesium</keyword>
<evidence type="ECO:0000256" key="4">
    <source>
        <dbReference type="ARBA" id="ARBA00022723"/>
    </source>
</evidence>
<dbReference type="Gene3D" id="1.10.510.10">
    <property type="entry name" value="Transferase(Phosphotransferase) domain 1"/>
    <property type="match status" value="1"/>
</dbReference>
<keyword evidence="4" id="KW-0479">Metal-binding</keyword>
<keyword evidence="6 8" id="KW-0067">ATP-binding</keyword>
<dbReference type="AlphaFoldDB" id="A0A4P9YPI8"/>
<dbReference type="PIRSF" id="PIRSF000654">
    <property type="entry name" value="Integrin-linked_kinase"/>
    <property type="match status" value="1"/>
</dbReference>
<comment type="cofactor">
    <cofactor evidence="1">
        <name>Mg(2+)</name>
        <dbReference type="ChEBI" id="CHEBI:18420"/>
    </cofactor>
</comment>
<keyword evidence="11" id="KW-0418">Kinase</keyword>
<name>A0A4P9YPI8_ROZAC</name>
<dbReference type="EMBL" id="ML004979">
    <property type="protein sequence ID" value="RKP21182.1"/>
    <property type="molecule type" value="Genomic_DNA"/>
</dbReference>
<dbReference type="PANTHER" id="PTHR45832">
    <property type="entry name" value="SERINE/THREONINE-PROTEIN KINASE SAMKA-RELATED-RELATED"/>
    <property type="match status" value="1"/>
</dbReference>
<keyword evidence="9" id="KW-0723">Serine/threonine-protein kinase</keyword>
<dbReference type="Proteomes" id="UP000281549">
    <property type="component" value="Unassembled WGS sequence"/>
</dbReference>
<feature type="domain" description="Protein kinase" evidence="10">
    <location>
        <begin position="1"/>
        <end position="250"/>
    </location>
</feature>
<gene>
    <name evidence="11" type="ORF">ROZALSC1DRAFT_11732</name>
</gene>
<dbReference type="PROSITE" id="PS00108">
    <property type="entry name" value="PROTEIN_KINASE_ST"/>
    <property type="match status" value="1"/>
</dbReference>
<evidence type="ECO:0000259" key="10">
    <source>
        <dbReference type="PROSITE" id="PS50011"/>
    </source>
</evidence>
<dbReference type="Gene3D" id="3.30.200.20">
    <property type="entry name" value="Phosphorylase Kinase, domain 1"/>
    <property type="match status" value="1"/>
</dbReference>
<evidence type="ECO:0000256" key="2">
    <source>
        <dbReference type="ARBA" id="ARBA00008874"/>
    </source>
</evidence>
<evidence type="ECO:0000256" key="8">
    <source>
        <dbReference type="PROSITE-ProRule" id="PRU10141"/>
    </source>
</evidence>
<dbReference type="PROSITE" id="PS00107">
    <property type="entry name" value="PROTEIN_KINASE_ATP"/>
    <property type="match status" value="1"/>
</dbReference>
<dbReference type="SMART" id="SM00220">
    <property type="entry name" value="S_TKc"/>
    <property type="match status" value="1"/>
</dbReference>
<keyword evidence="5 8" id="KW-0547">Nucleotide-binding</keyword>
<accession>A0A4P9YPI8</accession>
<evidence type="ECO:0000313" key="11">
    <source>
        <dbReference type="EMBL" id="RKP21182.1"/>
    </source>
</evidence>
<evidence type="ECO:0000256" key="9">
    <source>
        <dbReference type="RuleBase" id="RU000304"/>
    </source>
</evidence>